<evidence type="ECO:0000313" key="2">
    <source>
        <dbReference type="Proteomes" id="UP000735302"/>
    </source>
</evidence>
<protein>
    <submittedName>
        <fullName evidence="1">Uncharacterized protein</fullName>
    </submittedName>
</protein>
<organism evidence="1 2">
    <name type="scientific">Plakobranchus ocellatus</name>
    <dbReference type="NCBI Taxonomy" id="259542"/>
    <lineage>
        <taxon>Eukaryota</taxon>
        <taxon>Metazoa</taxon>
        <taxon>Spiralia</taxon>
        <taxon>Lophotrochozoa</taxon>
        <taxon>Mollusca</taxon>
        <taxon>Gastropoda</taxon>
        <taxon>Heterobranchia</taxon>
        <taxon>Euthyneura</taxon>
        <taxon>Panpulmonata</taxon>
        <taxon>Sacoglossa</taxon>
        <taxon>Placobranchoidea</taxon>
        <taxon>Plakobranchidae</taxon>
        <taxon>Plakobranchus</taxon>
    </lineage>
</organism>
<accession>A0AAV4BFV3</accession>
<proteinExistence type="predicted"/>
<reference evidence="1 2" key="1">
    <citation type="journal article" date="2021" name="Elife">
        <title>Chloroplast acquisition without the gene transfer in kleptoplastic sea slugs, Plakobranchus ocellatus.</title>
        <authorList>
            <person name="Maeda T."/>
            <person name="Takahashi S."/>
            <person name="Yoshida T."/>
            <person name="Shimamura S."/>
            <person name="Takaki Y."/>
            <person name="Nagai Y."/>
            <person name="Toyoda A."/>
            <person name="Suzuki Y."/>
            <person name="Arimoto A."/>
            <person name="Ishii H."/>
            <person name="Satoh N."/>
            <person name="Nishiyama T."/>
            <person name="Hasebe M."/>
            <person name="Maruyama T."/>
            <person name="Minagawa J."/>
            <person name="Obokata J."/>
            <person name="Shigenobu S."/>
        </authorList>
    </citation>
    <scope>NUCLEOTIDE SEQUENCE [LARGE SCALE GENOMIC DNA]</scope>
</reference>
<comment type="caution">
    <text evidence="1">The sequence shown here is derived from an EMBL/GenBank/DDBJ whole genome shotgun (WGS) entry which is preliminary data.</text>
</comment>
<keyword evidence="2" id="KW-1185">Reference proteome</keyword>
<sequence>MNRNRQNLVYYEKIAPQYRDDLQLLGPSQARRLVADSDSNSQHCRSQIGVASHCATLFPVSVPPPPLSMTCNAMISYEIIGLGNAMIFYEIVALRDRIIPPLSKTPHSTPPSNQVPALPSPPLFTFTTAAQHGITRRVIQCTVKERLYKTSNNYKSLLTDPLPHAEVSSSQDDRKGWT</sequence>
<dbReference type="AlphaFoldDB" id="A0AAV4BFV3"/>
<gene>
    <name evidence="1" type="ORF">PoB_004478200</name>
</gene>
<dbReference type="Proteomes" id="UP000735302">
    <property type="component" value="Unassembled WGS sequence"/>
</dbReference>
<name>A0AAV4BFV3_9GAST</name>
<dbReference type="EMBL" id="BLXT01004946">
    <property type="protein sequence ID" value="GFO18277.1"/>
    <property type="molecule type" value="Genomic_DNA"/>
</dbReference>
<evidence type="ECO:0000313" key="1">
    <source>
        <dbReference type="EMBL" id="GFO18277.1"/>
    </source>
</evidence>